<gene>
    <name evidence="1" type="ORF">IE53DRAFT_374340</name>
</gene>
<evidence type="ECO:0000313" key="1">
    <source>
        <dbReference type="EMBL" id="PWN50972.1"/>
    </source>
</evidence>
<sequence>MFALTHPSAAVHTHTGDISACQGYRAVDVEKSRTGLSATLELIGQGCNAFGPDYPRLNLDVSYDNRDRLRVRISDSEGKAHVVPPELGAWPKPGAKGSVTESESKLKFHHVAEPFSFSVTRGQETLFNTSGNPLIFEEQYVRLKTSLSEKSNIYGLGDHNDRLRLPIKEANYSRTFWARDAFGLPARTNLYGSHPVYFDHRLTDSGPSTHGVFLLSSQGMDVKFPENGTSLEYNTLGGVLDLFFLNGPTPEKVAAQYTDVVGKPVGSPYWGLGFHQCRYGYDDWIEVAEVIANYSKAGIPLETQWIDIDYMDDRAIFTTNPDNYPLEKVREIVANLHSNDQHFVVMIDPAMAVREDNYPSFQRAKEQGTLLKTSDGQLYNGVVWPGRTVFPDWFAENTTEWWKDEFKTFFDPEEGIDVDAIWIDMNEPASFLPYLEANPDRLAGEVNQWLYPPYRINDVRAAPSGADGVVAAGSNAKNISDFTARTDLVSADGQRMYDVHNIYGYQMGLATREALLARRQGLRPLIITRSTFAGSGNHTGKWLGDNLSTWGGLKEHIAQMLGFTAIYGIPMVGADTCGFGGNTTETLCARWATLGAFNPFYRNHNQDKSASIPQEFYRWPLTTEAAKNAIDIRYRLLDYLYTALHFAERVGEPVASPLFYKHPEDEATFDVDTQFYFGPSLLVSPVLEENVTRAEFYLPEARYYEFKSLKPVEGRGANVTLEHVPYTEIPLHVLGGSVIPLRSESTYTTTELRSKHFTLVVAPDQRGSAKGRLRLDDGVSIVSESATDVRFRFSHGKHLHVEGEFGYQTENVIESLVFAGIEEEKQVEISVLYDPENKTLTVSGLSLSLLEGFDAFLV</sequence>
<dbReference type="Proteomes" id="UP000245626">
    <property type="component" value="Unassembled WGS sequence"/>
</dbReference>
<protein>
    <submittedName>
        <fullName evidence="1">Alpha-glucosidase</fullName>
    </submittedName>
</protein>
<organism evidence="1 2">
    <name type="scientific">Violaceomyces palustris</name>
    <dbReference type="NCBI Taxonomy" id="1673888"/>
    <lineage>
        <taxon>Eukaryota</taxon>
        <taxon>Fungi</taxon>
        <taxon>Dikarya</taxon>
        <taxon>Basidiomycota</taxon>
        <taxon>Ustilaginomycotina</taxon>
        <taxon>Ustilaginomycetes</taxon>
        <taxon>Violaceomycetales</taxon>
        <taxon>Violaceomycetaceae</taxon>
        <taxon>Violaceomyces</taxon>
    </lineage>
</organism>
<dbReference type="EMBL" id="KZ819882">
    <property type="protein sequence ID" value="PWN50972.1"/>
    <property type="molecule type" value="Genomic_DNA"/>
</dbReference>
<evidence type="ECO:0000313" key="2">
    <source>
        <dbReference type="Proteomes" id="UP000245626"/>
    </source>
</evidence>
<accession>A0ACD0NYS8</accession>
<keyword evidence="2" id="KW-1185">Reference proteome</keyword>
<reference evidence="1 2" key="1">
    <citation type="journal article" date="2018" name="Mol. Biol. Evol.">
        <title>Broad Genomic Sampling Reveals a Smut Pathogenic Ancestry of the Fungal Clade Ustilaginomycotina.</title>
        <authorList>
            <person name="Kijpornyongpan T."/>
            <person name="Mondo S.J."/>
            <person name="Barry K."/>
            <person name="Sandor L."/>
            <person name="Lee J."/>
            <person name="Lipzen A."/>
            <person name="Pangilinan J."/>
            <person name="LaButti K."/>
            <person name="Hainaut M."/>
            <person name="Henrissat B."/>
            <person name="Grigoriev I.V."/>
            <person name="Spatafora J.W."/>
            <person name="Aime M.C."/>
        </authorList>
    </citation>
    <scope>NUCLEOTIDE SEQUENCE [LARGE SCALE GENOMIC DNA]</scope>
    <source>
        <strain evidence="1 2">SA 807</strain>
    </source>
</reference>
<name>A0ACD0NYS8_9BASI</name>
<proteinExistence type="predicted"/>